<dbReference type="SUPFAM" id="SSF50610">
    <property type="entry name" value="mu transposase, C-terminal domain"/>
    <property type="match status" value="1"/>
</dbReference>
<dbReference type="Gene3D" id="3.30.420.10">
    <property type="entry name" value="Ribonuclease H-like superfamily/Ribonuclease H"/>
    <property type="match status" value="1"/>
</dbReference>
<dbReference type="InterPro" id="IPR001584">
    <property type="entry name" value="Integrase_cat-core"/>
</dbReference>
<dbReference type="InterPro" id="IPR012337">
    <property type="entry name" value="RNaseH-like_sf"/>
</dbReference>
<dbReference type="Pfam" id="PF13565">
    <property type="entry name" value="HTH_32"/>
    <property type="match status" value="1"/>
</dbReference>
<gene>
    <name evidence="3" type="ORF">B6N60_03521</name>
</gene>
<organism evidence="3 4">
    <name type="scientific">Richelia sinica FACHB-800</name>
    <dbReference type="NCBI Taxonomy" id="1357546"/>
    <lineage>
        <taxon>Bacteria</taxon>
        <taxon>Bacillati</taxon>
        <taxon>Cyanobacteriota</taxon>
        <taxon>Cyanophyceae</taxon>
        <taxon>Nostocales</taxon>
        <taxon>Nostocaceae</taxon>
        <taxon>Richelia</taxon>
    </lineage>
</organism>
<proteinExistence type="predicted"/>
<evidence type="ECO:0000313" key="3">
    <source>
        <dbReference type="EMBL" id="QXE24812.1"/>
    </source>
</evidence>
<dbReference type="InterPro" id="IPR036397">
    <property type="entry name" value="RNaseH_sf"/>
</dbReference>
<evidence type="ECO:0000313" key="4">
    <source>
        <dbReference type="Proteomes" id="UP000683511"/>
    </source>
</evidence>
<protein>
    <submittedName>
        <fullName evidence="3">Integrase, catalytic region</fullName>
    </submittedName>
</protein>
<evidence type="ECO:0000259" key="2">
    <source>
        <dbReference type="PROSITE" id="PS50994"/>
    </source>
</evidence>
<dbReference type="RefSeq" id="WP_190605524.1">
    <property type="nucleotide sequence ID" value="NZ_CP021056.1"/>
</dbReference>
<dbReference type="GO" id="GO:0015074">
    <property type="term" value="P:DNA integration"/>
    <property type="evidence" value="ECO:0007669"/>
    <property type="project" value="InterPro"/>
</dbReference>
<dbReference type="Pfam" id="PF09299">
    <property type="entry name" value="Mu-transpos_C"/>
    <property type="match status" value="1"/>
</dbReference>
<dbReference type="SUPFAM" id="SSF46689">
    <property type="entry name" value="Homeodomain-like"/>
    <property type="match status" value="1"/>
</dbReference>
<dbReference type="InterPro" id="IPR009057">
    <property type="entry name" value="Homeodomain-like_sf"/>
</dbReference>
<name>A0A975TB61_9NOST</name>
<sequence length="562" mass="64723">MSEKQDDKPYDNELEGSEIITELSADDKELLEVIQKLLEPCDRKTYGERKRTVADKLGRSLRTVQRRVKQWEEEGLAALRTTQRADKGKHRIDSQWQKFIINTYKEGNKGSKRITPQQVAIRVKAKAAELGDKNYPSSRTVYRVLQPIIEAQEQKASVRSRGWRGSRLSLKTRDGLDISVEYSNHIWQCDHTRADILLVDQHGELLGRPWLTTVIDTYSRCIMGINLGFDAPSSQVVALALRHAILPKKYGAEYGLHEEWGTYGKPEHFFTDGGKDFRSNHLQQIGVQLGFVCHLRDRPSEGGIVERPFGTLNTDLFSTLPGYTGSNVQERPEEAEKEACLTLRDLERLLVRYVVDKYNQSIDARLGDQTRYQRWDAGLIVAPHLISEKDLRICLMKQTRRSIYRGGYLQFENITYRGENLAGYAGENVVLRYEPKDITTVLVYRQQGSQEEFLARAYAQDLETEELSLDEAKAMSRRIRQAGKTVSNRSILAEVQDRETFVKQKKTKKERQKEEQVVVEKAKKPVVIEPEEEMEMASLESSSDTDMPEVFDYEQMREDYGW</sequence>
<dbReference type="SUPFAM" id="SSF53098">
    <property type="entry name" value="Ribonuclease H-like"/>
    <property type="match status" value="1"/>
</dbReference>
<evidence type="ECO:0000256" key="1">
    <source>
        <dbReference type="SAM" id="MobiDB-lite"/>
    </source>
</evidence>
<dbReference type="InterPro" id="IPR015378">
    <property type="entry name" value="Transposase-like_Mu_C"/>
</dbReference>
<dbReference type="InterPro" id="IPR009004">
    <property type="entry name" value="Transposase_Mu_C"/>
</dbReference>
<dbReference type="Proteomes" id="UP000683511">
    <property type="component" value="Chromosome"/>
</dbReference>
<accession>A0A975TB61</accession>
<feature type="region of interest" description="Disordered" evidence="1">
    <location>
        <begin position="530"/>
        <end position="550"/>
    </location>
</feature>
<keyword evidence="4" id="KW-1185">Reference proteome</keyword>
<dbReference type="EMBL" id="CP021056">
    <property type="protein sequence ID" value="QXE24812.1"/>
    <property type="molecule type" value="Genomic_DNA"/>
</dbReference>
<dbReference type="AlphaFoldDB" id="A0A975TB61"/>
<dbReference type="PROSITE" id="PS50994">
    <property type="entry name" value="INTEGRASE"/>
    <property type="match status" value="1"/>
</dbReference>
<dbReference type="GO" id="GO:0003676">
    <property type="term" value="F:nucleic acid binding"/>
    <property type="evidence" value="ECO:0007669"/>
    <property type="project" value="InterPro"/>
</dbReference>
<dbReference type="KEGG" id="rsin:B6N60_03521"/>
<dbReference type="Gene3D" id="2.30.30.130">
    <property type="entry name" value="Transposase, Mu, C-terminal"/>
    <property type="match status" value="1"/>
</dbReference>
<reference evidence="3" key="1">
    <citation type="submission" date="2017-04" db="EMBL/GenBank/DDBJ databases">
        <title>Genome deletions in a multicellular cyanobacterial endosymbiont for morphological adaptation in marine diatoms.</title>
        <authorList>
            <person name="Wang Y."/>
            <person name="Gao H."/>
            <person name="Li R."/>
            <person name="Xu X."/>
        </authorList>
    </citation>
    <scope>NUCLEOTIDE SEQUENCE</scope>
    <source>
        <strain evidence="3">FACHB 800</strain>
    </source>
</reference>
<feature type="domain" description="Integrase catalytic" evidence="2">
    <location>
        <begin position="177"/>
        <end position="379"/>
    </location>
</feature>